<dbReference type="AlphaFoldDB" id="A0A0B6ZH30"/>
<proteinExistence type="predicted"/>
<evidence type="ECO:0000313" key="1">
    <source>
        <dbReference type="EMBL" id="CEK67025.1"/>
    </source>
</evidence>
<gene>
    <name evidence="1" type="primary">ORF61070</name>
</gene>
<organism evidence="1">
    <name type="scientific">Arion vulgaris</name>
    <dbReference type="NCBI Taxonomy" id="1028688"/>
    <lineage>
        <taxon>Eukaryota</taxon>
        <taxon>Metazoa</taxon>
        <taxon>Spiralia</taxon>
        <taxon>Lophotrochozoa</taxon>
        <taxon>Mollusca</taxon>
        <taxon>Gastropoda</taxon>
        <taxon>Heterobranchia</taxon>
        <taxon>Euthyneura</taxon>
        <taxon>Panpulmonata</taxon>
        <taxon>Eupulmonata</taxon>
        <taxon>Stylommatophora</taxon>
        <taxon>Helicina</taxon>
        <taxon>Arionoidea</taxon>
        <taxon>Arionidae</taxon>
        <taxon>Arion</taxon>
    </lineage>
</organism>
<dbReference type="InterPro" id="IPR026091">
    <property type="entry name" value="HPS4"/>
</dbReference>
<accession>A0A0B6ZH30</accession>
<dbReference type="PANTHER" id="PTHR14407">
    <property type="entry name" value="HERMANSKY-PUDLAK SYNDROME 4 PROTEIN LIGHT-EAR PROTEIN-RELATED"/>
    <property type="match status" value="1"/>
</dbReference>
<dbReference type="PANTHER" id="PTHR14407:SF9">
    <property type="entry name" value="BLOC-3 COMPLEX MEMBER HPS4"/>
    <property type="match status" value="1"/>
</dbReference>
<dbReference type="EMBL" id="HACG01020160">
    <property type="protein sequence ID" value="CEK67025.1"/>
    <property type="molecule type" value="Transcribed_RNA"/>
</dbReference>
<reference evidence="1" key="1">
    <citation type="submission" date="2014-12" db="EMBL/GenBank/DDBJ databases">
        <title>Insight into the proteome of Arion vulgaris.</title>
        <authorList>
            <person name="Aradska J."/>
            <person name="Bulat T."/>
            <person name="Smidak R."/>
            <person name="Sarate P."/>
            <person name="Gangsoo J."/>
            <person name="Sialana F."/>
            <person name="Bilban M."/>
            <person name="Lubec G."/>
        </authorList>
    </citation>
    <scope>NUCLEOTIDE SEQUENCE</scope>
    <source>
        <tissue evidence="1">Skin</tissue>
    </source>
</reference>
<feature type="non-terminal residue" evidence="1">
    <location>
        <position position="1"/>
    </location>
</feature>
<name>A0A0B6ZH30_9EUPU</name>
<sequence length="107" mass="11940">ENIGAHYQYIKYDSFTQNLKGSALLPVTSLANEIIDSSIGMHENFVNMPDLQEITYRSHSACCYGHRSINTETYFQLGLSRTSAGICPPNDKTFCLDQMAKENLAEG</sequence>
<protein>
    <submittedName>
        <fullName evidence="1">Uncharacterized protein</fullName>
    </submittedName>
</protein>